<reference evidence="7 8" key="1">
    <citation type="submission" date="2016-07" db="EMBL/GenBank/DDBJ databases">
        <title>Draft genome of the white-rot fungus Obba rivulosa 3A-2.</title>
        <authorList>
            <consortium name="DOE Joint Genome Institute"/>
            <person name="Miettinen O."/>
            <person name="Riley R."/>
            <person name="Acob R."/>
            <person name="Barry K."/>
            <person name="Cullen D."/>
            <person name="De Vries R."/>
            <person name="Hainaut M."/>
            <person name="Hatakka A."/>
            <person name="Henrissat B."/>
            <person name="Hilden K."/>
            <person name="Kuo R."/>
            <person name="Labutti K."/>
            <person name="Lipzen A."/>
            <person name="Makela M.R."/>
            <person name="Sandor L."/>
            <person name="Spatafora J.W."/>
            <person name="Grigoriev I.V."/>
            <person name="Hibbett D.S."/>
        </authorList>
    </citation>
    <scope>NUCLEOTIDE SEQUENCE [LARGE SCALE GENOMIC DNA]</scope>
    <source>
        <strain evidence="7 8">3A-2</strain>
    </source>
</reference>
<name>A0A8E2DKX2_9APHY</name>
<dbReference type="Gene3D" id="3.40.30.10">
    <property type="entry name" value="Glutaredoxin"/>
    <property type="match status" value="1"/>
</dbReference>
<dbReference type="SFLD" id="SFLDS00019">
    <property type="entry name" value="Glutathione_Transferase_(cytos"/>
    <property type="match status" value="1"/>
</dbReference>
<keyword evidence="3 7" id="KW-0808">Transferase</keyword>
<keyword evidence="8" id="KW-1185">Reference proteome</keyword>
<accession>A0A8E2DKX2</accession>
<dbReference type="InterPro" id="IPR004045">
    <property type="entry name" value="Glutathione_S-Trfase_N"/>
</dbReference>
<dbReference type="SFLD" id="SFLDG00358">
    <property type="entry name" value="Main_(cytGST)"/>
    <property type="match status" value="1"/>
</dbReference>
<evidence type="ECO:0000313" key="7">
    <source>
        <dbReference type="EMBL" id="OCH86233.1"/>
    </source>
</evidence>
<evidence type="ECO:0000256" key="4">
    <source>
        <dbReference type="ARBA" id="ARBA00047960"/>
    </source>
</evidence>
<comment type="catalytic activity">
    <reaction evidence="4">
        <text>RX + glutathione = an S-substituted glutathione + a halide anion + H(+)</text>
        <dbReference type="Rhea" id="RHEA:16437"/>
        <dbReference type="ChEBI" id="CHEBI:15378"/>
        <dbReference type="ChEBI" id="CHEBI:16042"/>
        <dbReference type="ChEBI" id="CHEBI:17792"/>
        <dbReference type="ChEBI" id="CHEBI:57925"/>
        <dbReference type="ChEBI" id="CHEBI:90779"/>
        <dbReference type="EC" id="2.5.1.18"/>
    </reaction>
</comment>
<dbReference type="InterPro" id="IPR010987">
    <property type="entry name" value="Glutathione-S-Trfase_C-like"/>
</dbReference>
<dbReference type="PANTHER" id="PTHR43900:SF3">
    <property type="entry name" value="GLUTATHIONE S-TRANSFERASE RHO"/>
    <property type="match status" value="1"/>
</dbReference>
<dbReference type="Pfam" id="PF00043">
    <property type="entry name" value="GST_C"/>
    <property type="match status" value="1"/>
</dbReference>
<gene>
    <name evidence="7" type="ORF">OBBRIDRAFT_797371</name>
</gene>
<dbReference type="InterPro" id="IPR040079">
    <property type="entry name" value="Glutathione_S-Trfase"/>
</dbReference>
<dbReference type="SFLD" id="SFLDG01154">
    <property type="entry name" value="Main.5:_Phi-like"/>
    <property type="match status" value="1"/>
</dbReference>
<dbReference type="EC" id="2.5.1.18" evidence="2"/>
<dbReference type="InterPro" id="IPR004046">
    <property type="entry name" value="GST_C"/>
</dbReference>
<dbReference type="Proteomes" id="UP000250043">
    <property type="component" value="Unassembled WGS sequence"/>
</dbReference>
<dbReference type="SUPFAM" id="SSF47616">
    <property type="entry name" value="GST C-terminal domain-like"/>
    <property type="match status" value="1"/>
</dbReference>
<protein>
    <recommendedName>
        <fullName evidence="2">glutathione transferase</fullName>
        <ecNumber evidence="2">2.5.1.18</ecNumber>
    </recommendedName>
</protein>
<evidence type="ECO:0000259" key="5">
    <source>
        <dbReference type="PROSITE" id="PS50404"/>
    </source>
</evidence>
<evidence type="ECO:0000259" key="6">
    <source>
        <dbReference type="PROSITE" id="PS50405"/>
    </source>
</evidence>
<dbReference type="PANTHER" id="PTHR43900">
    <property type="entry name" value="GLUTATHIONE S-TRANSFERASE RHO"/>
    <property type="match status" value="1"/>
</dbReference>
<evidence type="ECO:0000256" key="3">
    <source>
        <dbReference type="ARBA" id="ARBA00022679"/>
    </source>
</evidence>
<dbReference type="GO" id="GO:0006749">
    <property type="term" value="P:glutathione metabolic process"/>
    <property type="evidence" value="ECO:0007669"/>
    <property type="project" value="TreeGrafter"/>
</dbReference>
<dbReference type="GO" id="GO:0005737">
    <property type="term" value="C:cytoplasm"/>
    <property type="evidence" value="ECO:0007669"/>
    <property type="project" value="TreeGrafter"/>
</dbReference>
<dbReference type="EMBL" id="KV722537">
    <property type="protein sequence ID" value="OCH86233.1"/>
    <property type="molecule type" value="Genomic_DNA"/>
</dbReference>
<evidence type="ECO:0000256" key="2">
    <source>
        <dbReference type="ARBA" id="ARBA00012452"/>
    </source>
</evidence>
<dbReference type="PROSITE" id="PS50405">
    <property type="entry name" value="GST_CTER"/>
    <property type="match status" value="1"/>
</dbReference>
<dbReference type="Pfam" id="PF02798">
    <property type="entry name" value="GST_N"/>
    <property type="match status" value="1"/>
</dbReference>
<organism evidence="7 8">
    <name type="scientific">Obba rivulosa</name>
    <dbReference type="NCBI Taxonomy" id="1052685"/>
    <lineage>
        <taxon>Eukaryota</taxon>
        <taxon>Fungi</taxon>
        <taxon>Dikarya</taxon>
        <taxon>Basidiomycota</taxon>
        <taxon>Agaricomycotina</taxon>
        <taxon>Agaricomycetes</taxon>
        <taxon>Polyporales</taxon>
        <taxon>Gelatoporiaceae</taxon>
        <taxon>Obba</taxon>
    </lineage>
</organism>
<dbReference type="GO" id="GO:0004364">
    <property type="term" value="F:glutathione transferase activity"/>
    <property type="evidence" value="ECO:0007669"/>
    <property type="project" value="UniProtKB-EC"/>
</dbReference>
<sequence length="214" mass="24077">MVLKLHGSPLSTCVRRVATVLKEKDVPYELVPVDFAKREHKAPAFLEKNPFGQVPYIDDDGFILFESRAIARYVTVKYAHQGAQLLPPPGDLQKLGLFERAASIELSQFDPSASGLAFENVFKKMRGQETDQEAVESLKATLSLKLDAYEKILSKSKYLAGDEITLADLFHLPYGAMLKLQGYDFLEDESRPNVVRWWKDISSRPSWQAVKDGA</sequence>
<dbReference type="InterPro" id="IPR036249">
    <property type="entry name" value="Thioredoxin-like_sf"/>
</dbReference>
<dbReference type="FunFam" id="1.20.1050.10:FF:000004">
    <property type="entry name" value="Glutathione S-transferase F2"/>
    <property type="match status" value="1"/>
</dbReference>
<dbReference type="InterPro" id="IPR034347">
    <property type="entry name" value="GST_Phi_C"/>
</dbReference>
<feature type="domain" description="GST N-terminal" evidence="5">
    <location>
        <begin position="1"/>
        <end position="82"/>
    </location>
</feature>
<dbReference type="OrthoDB" id="249703at2759"/>
<dbReference type="InterPro" id="IPR036282">
    <property type="entry name" value="Glutathione-S-Trfase_C_sf"/>
</dbReference>
<feature type="domain" description="GST C-terminal" evidence="6">
    <location>
        <begin position="91"/>
        <end position="214"/>
    </location>
</feature>
<dbReference type="GO" id="GO:0043295">
    <property type="term" value="F:glutathione binding"/>
    <property type="evidence" value="ECO:0007669"/>
    <property type="project" value="TreeGrafter"/>
</dbReference>
<dbReference type="CDD" id="cd03053">
    <property type="entry name" value="GST_N_Phi"/>
    <property type="match status" value="1"/>
</dbReference>
<evidence type="ECO:0000313" key="8">
    <source>
        <dbReference type="Proteomes" id="UP000250043"/>
    </source>
</evidence>
<dbReference type="PROSITE" id="PS50404">
    <property type="entry name" value="GST_NTER"/>
    <property type="match status" value="1"/>
</dbReference>
<evidence type="ECO:0000256" key="1">
    <source>
        <dbReference type="ARBA" id="ARBA00010128"/>
    </source>
</evidence>
<dbReference type="FunFam" id="3.40.30.10:FF:000016">
    <property type="entry name" value="Glutathione S-transferase F2"/>
    <property type="match status" value="1"/>
</dbReference>
<dbReference type="AlphaFoldDB" id="A0A8E2DKX2"/>
<comment type="similarity">
    <text evidence="1">Belongs to the GST superfamily. Phi family.</text>
</comment>
<proteinExistence type="inferred from homology"/>
<dbReference type="GO" id="GO:0009636">
    <property type="term" value="P:response to toxic substance"/>
    <property type="evidence" value="ECO:0007669"/>
    <property type="project" value="UniProtKB-ARBA"/>
</dbReference>
<dbReference type="CDD" id="cd03187">
    <property type="entry name" value="GST_C_Phi"/>
    <property type="match status" value="1"/>
</dbReference>
<dbReference type="Gene3D" id="1.20.1050.10">
    <property type="match status" value="1"/>
</dbReference>
<dbReference type="SUPFAM" id="SSF52833">
    <property type="entry name" value="Thioredoxin-like"/>
    <property type="match status" value="1"/>
</dbReference>